<reference evidence="12" key="1">
    <citation type="submission" date="2023-01" db="EMBL/GenBank/DDBJ databases">
        <title>The chitinases involved in constricting ring structure development in the nematode-trapping fungus Drechslerella dactyloides.</title>
        <authorList>
            <person name="Wang R."/>
            <person name="Zhang L."/>
            <person name="Tang P."/>
            <person name="Li S."/>
            <person name="Liang L."/>
        </authorList>
    </citation>
    <scope>NUCLEOTIDE SEQUENCE</scope>
    <source>
        <strain evidence="12">YMF1.00031</strain>
    </source>
</reference>
<dbReference type="Proteomes" id="UP001221413">
    <property type="component" value="Unassembled WGS sequence"/>
</dbReference>
<gene>
    <name evidence="12" type="ORF">Dda_2007</name>
</gene>
<evidence type="ECO:0000256" key="9">
    <source>
        <dbReference type="ARBA" id="ARBA00059620"/>
    </source>
</evidence>
<dbReference type="InterPro" id="IPR023213">
    <property type="entry name" value="CAT-like_dom_sf"/>
</dbReference>
<comment type="function">
    <text evidence="9">Catalyzes the reduction of all-trans-retinal to all-trans-retinol in the presence of NADPH.</text>
</comment>
<keyword evidence="3" id="KW-0812">Transmembrane</keyword>
<evidence type="ECO:0000256" key="1">
    <source>
        <dbReference type="ARBA" id="ARBA00004141"/>
    </source>
</evidence>
<dbReference type="EMBL" id="JAQGDS010000002">
    <property type="protein sequence ID" value="KAJ6263444.1"/>
    <property type="molecule type" value="Genomic_DNA"/>
</dbReference>
<evidence type="ECO:0000256" key="2">
    <source>
        <dbReference type="ARBA" id="ARBA00006484"/>
    </source>
</evidence>
<evidence type="ECO:0000256" key="3">
    <source>
        <dbReference type="ARBA" id="ARBA00022692"/>
    </source>
</evidence>
<evidence type="ECO:0000256" key="7">
    <source>
        <dbReference type="ARBA" id="ARBA00023098"/>
    </source>
</evidence>
<dbReference type="PANTHER" id="PTHR24322:SF736">
    <property type="entry name" value="RETINOL DEHYDROGENASE 10"/>
    <property type="match status" value="1"/>
</dbReference>
<keyword evidence="5" id="KW-1133">Transmembrane helix</keyword>
<evidence type="ECO:0000256" key="4">
    <source>
        <dbReference type="ARBA" id="ARBA00022857"/>
    </source>
</evidence>
<evidence type="ECO:0000313" key="12">
    <source>
        <dbReference type="EMBL" id="KAJ6263444.1"/>
    </source>
</evidence>
<keyword evidence="6" id="KW-0560">Oxidoreductase</keyword>
<dbReference type="GO" id="GO:0052650">
    <property type="term" value="F:all-trans-retinol dehydrogenase (NADP+) activity"/>
    <property type="evidence" value="ECO:0007669"/>
    <property type="project" value="UniProtKB-ARBA"/>
</dbReference>
<dbReference type="InterPro" id="IPR020904">
    <property type="entry name" value="Sc_DH/Rdtase_CS"/>
</dbReference>
<keyword evidence="13" id="KW-1185">Reference proteome</keyword>
<accession>A0AAD6J2P9</accession>
<evidence type="ECO:0000256" key="6">
    <source>
        <dbReference type="ARBA" id="ARBA00023002"/>
    </source>
</evidence>
<keyword evidence="7" id="KW-0443">Lipid metabolism</keyword>
<keyword evidence="8" id="KW-0472">Membrane</keyword>
<keyword evidence="4" id="KW-0521">NADP</keyword>
<sequence length="679" mass="75655">MTYSKIHWRETASGLWVRDFGPMEKFLHFVTVASPLRKQWIVQSGAILPSANKPTIQATKNAWLTLRYMHPIIGCTITDTGFEYRVQSQTQLAEWVDETVKIDQSGKSGQDISGAVNTPNTSELYFLPDRNEVFIQTRHELIDGTGCMMLLNNLLKALRQGHSPEFSIEDQVARLTPAVNQLVHAEDTAPEILESAQKYMETYSCSGQIGLKLHPSDPDASSESHRYVHEFSEKDTAAILKACKERGLTITHAATAASSQATLEQSEQDSGYLRSPLCINVREFLPEAYKGPEHAASVFFTAGLPEIPVSKSGDTLKLAHEIKQFYNKVKYDRDNVALSGPLLVGLEDAVRTAAANGIAPNFTVVSSWGIVDKYITEPFDDFWGNVTTLTTVSTVLFWLLLVVKVNSFLSWGAENNWVKDTYDWKKEVVLITGASSGYGERMTEMLAQRGIKVVTMSRRPLKPEIATHQNVHWYQCDVTDCDRVSQVAKQIRSDHGDPTVLVNNAGIISKGLIVERDISEVRKLIDVNLISQWKMLQEFLPAMARNNHGHVVSIASLASFVNLSGLGEYTTSKHGLLALHETLRQELRHIHKAPKVRTSIINPGWTTTPMLASWEKSLQRKGTPLLTTDEVVTKIVDVILSGYSQGPVLIPGFASFVTGLRGFPIWLQKIALDYFEAME</sequence>
<dbReference type="PROSITE" id="PS00061">
    <property type="entry name" value="ADH_SHORT"/>
    <property type="match status" value="1"/>
</dbReference>
<dbReference type="Pfam" id="PF00106">
    <property type="entry name" value="adh_short"/>
    <property type="match status" value="1"/>
</dbReference>
<dbReference type="Gene3D" id="3.40.50.720">
    <property type="entry name" value="NAD(P)-binding Rossmann-like Domain"/>
    <property type="match status" value="1"/>
</dbReference>
<evidence type="ECO:0000256" key="10">
    <source>
        <dbReference type="ARBA" id="ARBA00068717"/>
    </source>
</evidence>
<organism evidence="12 13">
    <name type="scientific">Drechslerella dactyloides</name>
    <name type="common">Nematode-trapping fungus</name>
    <name type="synonym">Arthrobotrys dactyloides</name>
    <dbReference type="NCBI Taxonomy" id="74499"/>
    <lineage>
        <taxon>Eukaryota</taxon>
        <taxon>Fungi</taxon>
        <taxon>Dikarya</taxon>
        <taxon>Ascomycota</taxon>
        <taxon>Pezizomycotina</taxon>
        <taxon>Orbiliomycetes</taxon>
        <taxon>Orbiliales</taxon>
        <taxon>Orbiliaceae</taxon>
        <taxon>Drechslerella</taxon>
    </lineage>
</organism>
<dbReference type="Gene3D" id="3.30.559.30">
    <property type="entry name" value="Nonribosomal peptide synthetase, condensation domain"/>
    <property type="match status" value="1"/>
</dbReference>
<dbReference type="InterPro" id="IPR036291">
    <property type="entry name" value="NAD(P)-bd_dom_sf"/>
</dbReference>
<dbReference type="AlphaFoldDB" id="A0AAD6J2P9"/>
<comment type="similarity">
    <text evidence="2">Belongs to the short-chain dehydrogenases/reductases (SDR) family.</text>
</comment>
<dbReference type="GO" id="GO:0016020">
    <property type="term" value="C:membrane"/>
    <property type="evidence" value="ECO:0007669"/>
    <property type="project" value="UniProtKB-SubCell"/>
</dbReference>
<comment type="subcellular location">
    <subcellularLocation>
        <location evidence="1">Membrane</location>
        <topology evidence="1">Multi-pass membrane protein</topology>
    </subcellularLocation>
</comment>
<dbReference type="FunFam" id="3.40.50.720:FF:000131">
    <property type="entry name" value="Short-chain dehydrogenase/reductase 3"/>
    <property type="match status" value="1"/>
</dbReference>
<dbReference type="PANTHER" id="PTHR24322">
    <property type="entry name" value="PKSB"/>
    <property type="match status" value="1"/>
</dbReference>
<comment type="caution">
    <text evidence="12">The sequence shown here is derived from an EMBL/GenBank/DDBJ whole genome shotgun (WGS) entry which is preliminary data.</text>
</comment>
<dbReference type="InterPro" id="IPR002347">
    <property type="entry name" value="SDR_fam"/>
</dbReference>
<name>A0AAD6J2P9_DREDA</name>
<evidence type="ECO:0000313" key="13">
    <source>
        <dbReference type="Proteomes" id="UP001221413"/>
    </source>
</evidence>
<evidence type="ECO:0000256" key="8">
    <source>
        <dbReference type="ARBA" id="ARBA00023136"/>
    </source>
</evidence>
<dbReference type="SUPFAM" id="SSF51735">
    <property type="entry name" value="NAD(P)-binding Rossmann-fold domains"/>
    <property type="match status" value="1"/>
</dbReference>
<evidence type="ECO:0000256" key="5">
    <source>
        <dbReference type="ARBA" id="ARBA00022989"/>
    </source>
</evidence>
<evidence type="ECO:0000256" key="11">
    <source>
        <dbReference type="ARBA" id="ARBA00082544"/>
    </source>
</evidence>
<dbReference type="PRINTS" id="PR00080">
    <property type="entry name" value="SDRFAMILY"/>
</dbReference>
<proteinExistence type="inferred from homology"/>
<dbReference type="PRINTS" id="PR00081">
    <property type="entry name" value="GDHRDH"/>
</dbReference>
<dbReference type="Gene3D" id="3.30.559.10">
    <property type="entry name" value="Chloramphenicol acetyltransferase-like domain"/>
    <property type="match status" value="1"/>
</dbReference>
<protein>
    <recommendedName>
        <fullName evidence="10">Short-chain dehydrogenase/reductase 3</fullName>
    </recommendedName>
    <alternativeName>
        <fullName evidence="11">Retinal short-chain dehydrogenase/reductase 1</fullName>
    </alternativeName>
</protein>